<accession>A0A2T7UUW3</accession>
<dbReference type="GO" id="GO:0005829">
    <property type="term" value="C:cytosol"/>
    <property type="evidence" value="ECO:0007669"/>
    <property type="project" value="TreeGrafter"/>
</dbReference>
<keyword evidence="2" id="KW-0808">Transferase</keyword>
<gene>
    <name evidence="2" type="ORF">DDE23_05165</name>
</gene>
<dbReference type="InterPro" id="IPR017926">
    <property type="entry name" value="GATASE"/>
</dbReference>
<comment type="caution">
    <text evidence="2">The sequence shown here is derived from an EMBL/GenBank/DDBJ whole genome shotgun (WGS) entry which is preliminary data.</text>
</comment>
<dbReference type="Proteomes" id="UP000244810">
    <property type="component" value="Unassembled WGS sequence"/>
</dbReference>
<name>A0A2T7UUW3_9RHOB</name>
<dbReference type="InterPro" id="IPR029062">
    <property type="entry name" value="Class_I_gatase-like"/>
</dbReference>
<evidence type="ECO:0000259" key="1">
    <source>
        <dbReference type="Pfam" id="PF00117"/>
    </source>
</evidence>
<sequence>MTKTALILRHVAFEDLGSFAPVLTDAGYDLQGIDAGIDPLPDPLAADLVVVLGGPIGVNEGAAYPCMDQERDWLAVRLAHDRPTLGLCLGAQLMAAALGARVAPLPAKEIGFSPLTLTEAGRAGPLKHLADVPVLHWHGEAFEIPQGADLLASTPACATQAFARGRTLLGLQCHPEAGTLPDFERWLIGHSTELAQAGIAPKALRQDARAHGPALRTAGQAMLKQWLRELDG</sequence>
<dbReference type="EMBL" id="QDDR01000002">
    <property type="protein sequence ID" value="PVE48454.1"/>
    <property type="molecule type" value="Genomic_DNA"/>
</dbReference>
<dbReference type="PANTHER" id="PTHR42695">
    <property type="entry name" value="GLUTAMINE AMIDOTRANSFERASE YLR126C-RELATED"/>
    <property type="match status" value="1"/>
</dbReference>
<evidence type="ECO:0000313" key="3">
    <source>
        <dbReference type="Proteomes" id="UP000244810"/>
    </source>
</evidence>
<dbReference type="SUPFAM" id="SSF52317">
    <property type="entry name" value="Class I glutamine amidotransferase-like"/>
    <property type="match status" value="1"/>
</dbReference>
<dbReference type="NCBIfam" id="NF005458">
    <property type="entry name" value="PRK07053.1"/>
    <property type="match status" value="1"/>
</dbReference>
<dbReference type="Gene3D" id="3.40.50.880">
    <property type="match status" value="1"/>
</dbReference>
<keyword evidence="3" id="KW-1185">Reference proteome</keyword>
<evidence type="ECO:0000313" key="2">
    <source>
        <dbReference type="EMBL" id="PVE48454.1"/>
    </source>
</evidence>
<feature type="domain" description="Glutamine amidotransferase" evidence="1">
    <location>
        <begin position="45"/>
        <end position="178"/>
    </location>
</feature>
<dbReference type="RefSeq" id="WP_107750658.1">
    <property type="nucleotide sequence ID" value="NZ_QBKF01000002.1"/>
</dbReference>
<dbReference type="GO" id="GO:0016740">
    <property type="term" value="F:transferase activity"/>
    <property type="evidence" value="ECO:0007669"/>
    <property type="project" value="UniProtKB-KW"/>
</dbReference>
<dbReference type="Pfam" id="PF00117">
    <property type="entry name" value="GATase"/>
    <property type="match status" value="1"/>
</dbReference>
<organism evidence="2 3">
    <name type="scientific">Pararhodobacter aggregans</name>
    <dbReference type="NCBI Taxonomy" id="404875"/>
    <lineage>
        <taxon>Bacteria</taxon>
        <taxon>Pseudomonadati</taxon>
        <taxon>Pseudomonadota</taxon>
        <taxon>Alphaproteobacteria</taxon>
        <taxon>Rhodobacterales</taxon>
        <taxon>Paracoccaceae</taxon>
        <taxon>Pararhodobacter</taxon>
    </lineage>
</organism>
<dbReference type="AlphaFoldDB" id="A0A2T7UUW3"/>
<protein>
    <submittedName>
        <fullName evidence="2">Glutamine amidotransferase</fullName>
    </submittedName>
</protein>
<dbReference type="InterPro" id="IPR044992">
    <property type="entry name" value="ChyE-like"/>
</dbReference>
<keyword evidence="2" id="KW-0315">Glutamine amidotransferase</keyword>
<dbReference type="CDD" id="cd01741">
    <property type="entry name" value="GATase1_1"/>
    <property type="match status" value="1"/>
</dbReference>
<dbReference type="OrthoDB" id="9794816at2"/>
<dbReference type="PANTHER" id="PTHR42695:SF5">
    <property type="entry name" value="GLUTAMINE AMIDOTRANSFERASE YLR126C-RELATED"/>
    <property type="match status" value="1"/>
</dbReference>
<dbReference type="PROSITE" id="PS51273">
    <property type="entry name" value="GATASE_TYPE_1"/>
    <property type="match status" value="1"/>
</dbReference>
<reference evidence="2 3" key="1">
    <citation type="journal article" date="2011" name="Syst. Appl. Microbiol.">
        <title>Defluviimonas denitrificans gen. nov., sp. nov., and Pararhodobacter aggregans gen. nov., sp. nov., non-phototrophic Rhodobacteraceae from the biofilter of a marine aquaculture.</title>
        <authorList>
            <person name="Foesel B.U."/>
            <person name="Drake H.L."/>
            <person name="Schramm A."/>
        </authorList>
    </citation>
    <scope>NUCLEOTIDE SEQUENCE [LARGE SCALE GENOMIC DNA]</scope>
    <source>
        <strain evidence="2 3">D1-19</strain>
    </source>
</reference>
<proteinExistence type="predicted"/>